<dbReference type="GO" id="GO:0055085">
    <property type="term" value="P:transmembrane transport"/>
    <property type="evidence" value="ECO:0007669"/>
    <property type="project" value="InterPro"/>
</dbReference>
<evidence type="ECO:0000313" key="9">
    <source>
        <dbReference type="Proteomes" id="UP000288178"/>
    </source>
</evidence>
<dbReference type="GO" id="GO:0043190">
    <property type="term" value="C:ATP-binding cassette (ABC) transporter complex"/>
    <property type="evidence" value="ECO:0007669"/>
    <property type="project" value="InterPro"/>
</dbReference>
<feature type="transmembrane region" description="Helical" evidence="7">
    <location>
        <begin position="94"/>
        <end position="111"/>
    </location>
</feature>
<keyword evidence="5 7" id="KW-0472">Membrane</keyword>
<evidence type="ECO:0000256" key="4">
    <source>
        <dbReference type="ARBA" id="ARBA00022989"/>
    </source>
</evidence>
<dbReference type="RefSeq" id="WP_128195814.1">
    <property type="nucleotide sequence ID" value="NZ_SACT01000001.1"/>
</dbReference>
<keyword evidence="6" id="KW-0813">Transport</keyword>
<reference evidence="8 9" key="1">
    <citation type="submission" date="2019-01" db="EMBL/GenBank/DDBJ databases">
        <authorList>
            <person name="Chen W.-M."/>
        </authorList>
    </citation>
    <scope>NUCLEOTIDE SEQUENCE [LARGE SCALE GENOMIC DNA]</scope>
    <source>
        <strain evidence="8 9">ICH-3</strain>
    </source>
</reference>
<keyword evidence="3 6" id="KW-0812">Transmembrane</keyword>
<feature type="transmembrane region" description="Helical" evidence="7">
    <location>
        <begin position="131"/>
        <end position="151"/>
    </location>
</feature>
<dbReference type="AlphaFoldDB" id="A0A437K0Y8"/>
<keyword evidence="4 7" id="KW-1133">Transmembrane helix</keyword>
<sequence>MLDALVHGWFFWPAAALVAGVLALAPLGAQVLARGVVFIDLAVAQAAALGVMIANALFDHPGPLPSQAAATAGALLCASLVAGLARRWPAQREALIGLVYVAGAAGALLAARADAHGREHLDALLAADLLWAEPAQAAVLAACALLVLALAGLRPDALRRDALFFPLFAVVASLAVPALGLFLVFAGLIAPGLWLRRGLPLPAALAIALGAGFAGLALSWFADLPSGPAVALTMAAAGLAAVAWAGRPVSATQQTPAAGPPAR</sequence>
<evidence type="ECO:0000256" key="7">
    <source>
        <dbReference type="SAM" id="Phobius"/>
    </source>
</evidence>
<name>A0A437K0Y8_9BURK</name>
<gene>
    <name evidence="8" type="ORF">ENE75_03950</name>
</gene>
<evidence type="ECO:0000256" key="6">
    <source>
        <dbReference type="RuleBase" id="RU003943"/>
    </source>
</evidence>
<comment type="subcellular location">
    <subcellularLocation>
        <location evidence="6">Cell membrane</location>
        <topology evidence="6">Multi-pass membrane protein</topology>
    </subcellularLocation>
    <subcellularLocation>
        <location evidence="1">Membrane</location>
        <topology evidence="1">Multi-pass membrane protein</topology>
    </subcellularLocation>
</comment>
<dbReference type="InterPro" id="IPR037294">
    <property type="entry name" value="ABC_BtuC-like"/>
</dbReference>
<comment type="caution">
    <text evidence="8">The sequence shown here is derived from an EMBL/GenBank/DDBJ whole genome shotgun (WGS) entry which is preliminary data.</text>
</comment>
<dbReference type="GO" id="GO:0010043">
    <property type="term" value="P:response to zinc ion"/>
    <property type="evidence" value="ECO:0007669"/>
    <property type="project" value="TreeGrafter"/>
</dbReference>
<feature type="transmembrane region" description="Helical" evidence="7">
    <location>
        <begin position="37"/>
        <end position="58"/>
    </location>
</feature>
<organism evidence="8 9">
    <name type="scientific">Rubrivivax albus</name>
    <dbReference type="NCBI Taxonomy" id="2499835"/>
    <lineage>
        <taxon>Bacteria</taxon>
        <taxon>Pseudomonadati</taxon>
        <taxon>Pseudomonadota</taxon>
        <taxon>Betaproteobacteria</taxon>
        <taxon>Burkholderiales</taxon>
        <taxon>Sphaerotilaceae</taxon>
        <taxon>Rubrivivax</taxon>
    </lineage>
</organism>
<feature type="transmembrane region" description="Helical" evidence="7">
    <location>
        <begin position="163"/>
        <end position="189"/>
    </location>
</feature>
<dbReference type="SUPFAM" id="SSF81345">
    <property type="entry name" value="ABC transporter involved in vitamin B12 uptake, BtuC"/>
    <property type="match status" value="1"/>
</dbReference>
<dbReference type="Proteomes" id="UP000288178">
    <property type="component" value="Unassembled WGS sequence"/>
</dbReference>
<dbReference type="PANTHER" id="PTHR30477">
    <property type="entry name" value="ABC-TRANSPORTER METAL-BINDING PROTEIN"/>
    <property type="match status" value="1"/>
</dbReference>
<keyword evidence="9" id="KW-1185">Reference proteome</keyword>
<dbReference type="PANTHER" id="PTHR30477:SF19">
    <property type="entry name" value="METAL ABC TRANSPORTER PERMEASE"/>
    <property type="match status" value="1"/>
</dbReference>
<feature type="transmembrane region" description="Helical" evidence="7">
    <location>
        <begin position="229"/>
        <end position="246"/>
    </location>
</feature>
<evidence type="ECO:0000313" key="8">
    <source>
        <dbReference type="EMBL" id="RVT54036.1"/>
    </source>
</evidence>
<dbReference type="EMBL" id="SACT01000001">
    <property type="protein sequence ID" value="RVT54036.1"/>
    <property type="molecule type" value="Genomic_DNA"/>
</dbReference>
<feature type="transmembrane region" description="Helical" evidence="7">
    <location>
        <begin position="6"/>
        <end position="25"/>
    </location>
</feature>
<evidence type="ECO:0000256" key="5">
    <source>
        <dbReference type="ARBA" id="ARBA00023136"/>
    </source>
</evidence>
<evidence type="ECO:0000256" key="1">
    <source>
        <dbReference type="ARBA" id="ARBA00004141"/>
    </source>
</evidence>
<accession>A0A437K0Y8</accession>
<dbReference type="InterPro" id="IPR001626">
    <property type="entry name" value="ABC_TroCD"/>
</dbReference>
<evidence type="ECO:0000256" key="3">
    <source>
        <dbReference type="ARBA" id="ARBA00022692"/>
    </source>
</evidence>
<feature type="transmembrane region" description="Helical" evidence="7">
    <location>
        <begin position="64"/>
        <end position="82"/>
    </location>
</feature>
<protein>
    <submittedName>
        <fullName evidence="8">Metal ABC transporter permease</fullName>
    </submittedName>
</protein>
<comment type="similarity">
    <text evidence="2 6">Belongs to the ABC-3 integral membrane protein family.</text>
</comment>
<evidence type="ECO:0000256" key="2">
    <source>
        <dbReference type="ARBA" id="ARBA00008034"/>
    </source>
</evidence>
<dbReference type="OrthoDB" id="14209at2"/>
<dbReference type="Pfam" id="PF00950">
    <property type="entry name" value="ABC-3"/>
    <property type="match status" value="2"/>
</dbReference>
<feature type="transmembrane region" description="Helical" evidence="7">
    <location>
        <begin position="201"/>
        <end position="222"/>
    </location>
</feature>
<proteinExistence type="inferred from homology"/>